<dbReference type="GeneTree" id="ENSGT00940000154715"/>
<sequence>MTVKNFENQVTIKKGPESSTEEASILPDPRKSFRNLVAIKRENEPSAEEEWIPPGPRESPLHMKVESFEDPVTLKRKAEPSAEDEWISTDPGESTLLMEVVEESFEDVASPAQDDSNKKSKTRGNQKEAVAESPDWDYGVTFISPEETYLPKIPLREYQKAQQGRLSKDGGPKRHQCLECGKAFKFNTKLRLHQRTHTGEKPHECPECGRCFSYSANLRTHLRTHTGEKPYRCAQCGRCFSHSWNHKMHQKVHEAKSGQGGQKEAPPHAGPQITTNNSHNRDAV</sequence>
<dbReference type="SMART" id="SM00355">
    <property type="entry name" value="ZnF_C2H2"/>
    <property type="match status" value="3"/>
</dbReference>
<name>A0A803TIN1_ANOCA</name>
<evidence type="ECO:0000256" key="13">
    <source>
        <dbReference type="SAM" id="MobiDB-lite"/>
    </source>
</evidence>
<evidence type="ECO:0000259" key="14">
    <source>
        <dbReference type="PROSITE" id="PS50157"/>
    </source>
</evidence>
<dbReference type="GO" id="GO:0005634">
    <property type="term" value="C:nucleus"/>
    <property type="evidence" value="ECO:0007669"/>
    <property type="project" value="UniProtKB-SubCell"/>
</dbReference>
<dbReference type="InterPro" id="IPR013087">
    <property type="entry name" value="Znf_C2H2_type"/>
</dbReference>
<dbReference type="PANTHER" id="PTHR23235">
    <property type="entry name" value="KRUEPPEL-LIKE TRANSCRIPTION FACTOR"/>
    <property type="match status" value="1"/>
</dbReference>
<evidence type="ECO:0000256" key="10">
    <source>
        <dbReference type="ARBA" id="ARBA00023163"/>
    </source>
</evidence>
<dbReference type="GO" id="GO:0000978">
    <property type="term" value="F:RNA polymerase II cis-regulatory region sequence-specific DNA binding"/>
    <property type="evidence" value="ECO:0000318"/>
    <property type="project" value="GO_Central"/>
</dbReference>
<feature type="domain" description="C2H2-type" evidence="14">
    <location>
        <begin position="231"/>
        <end position="258"/>
    </location>
</feature>
<dbReference type="Pfam" id="PF00096">
    <property type="entry name" value="zf-C2H2"/>
    <property type="match status" value="2"/>
</dbReference>
<dbReference type="Ensembl" id="ENSACAT00000051908.1">
    <property type="protein sequence ID" value="ENSACAP00000035071.1"/>
    <property type="gene ID" value="ENSACAG00000039892.1"/>
</dbReference>
<evidence type="ECO:0000256" key="11">
    <source>
        <dbReference type="ARBA" id="ARBA00023242"/>
    </source>
</evidence>
<dbReference type="FunFam" id="3.30.160.60:FF:002343">
    <property type="entry name" value="Zinc finger protein 33A"/>
    <property type="match status" value="1"/>
</dbReference>
<feature type="region of interest" description="Disordered" evidence="13">
    <location>
        <begin position="250"/>
        <end position="284"/>
    </location>
</feature>
<dbReference type="GO" id="GO:0006357">
    <property type="term" value="P:regulation of transcription by RNA polymerase II"/>
    <property type="evidence" value="ECO:0000318"/>
    <property type="project" value="GO_Central"/>
</dbReference>
<evidence type="ECO:0000256" key="7">
    <source>
        <dbReference type="ARBA" id="ARBA00022833"/>
    </source>
</evidence>
<dbReference type="InParanoid" id="A0A803TIN1"/>
<evidence type="ECO:0000256" key="5">
    <source>
        <dbReference type="ARBA" id="ARBA00022737"/>
    </source>
</evidence>
<dbReference type="PROSITE" id="PS50157">
    <property type="entry name" value="ZINC_FINGER_C2H2_2"/>
    <property type="match status" value="3"/>
</dbReference>
<accession>A0A803TIN1</accession>
<evidence type="ECO:0000256" key="1">
    <source>
        <dbReference type="ARBA" id="ARBA00003767"/>
    </source>
</evidence>
<protein>
    <recommendedName>
        <fullName evidence="14">C2H2-type domain-containing protein</fullName>
    </recommendedName>
</protein>
<dbReference type="FunFam" id="3.30.160.60:FF:000585">
    <property type="entry name" value="zinc finger protein 784"/>
    <property type="match status" value="1"/>
</dbReference>
<feature type="region of interest" description="Disordered" evidence="13">
    <location>
        <begin position="101"/>
        <end position="132"/>
    </location>
</feature>
<dbReference type="PROSITE" id="PS00028">
    <property type="entry name" value="ZINC_FINGER_C2H2_1"/>
    <property type="match status" value="3"/>
</dbReference>
<feature type="domain" description="C2H2-type" evidence="14">
    <location>
        <begin position="203"/>
        <end position="230"/>
    </location>
</feature>
<keyword evidence="9" id="KW-0238">DNA-binding</keyword>
<feature type="compositionally biased region" description="Polar residues" evidence="13">
    <location>
        <begin position="1"/>
        <end position="22"/>
    </location>
</feature>
<keyword evidence="11" id="KW-0539">Nucleus</keyword>
<evidence type="ECO:0000256" key="2">
    <source>
        <dbReference type="ARBA" id="ARBA00004123"/>
    </source>
</evidence>
<keyword evidence="5" id="KW-0677">Repeat</keyword>
<reference evidence="15" key="1">
    <citation type="submission" date="2009-12" db="EMBL/GenBank/DDBJ databases">
        <title>The Genome Sequence of Anolis carolinensis (Green Anole Lizard).</title>
        <authorList>
            <consortium name="The Genome Sequencing Platform"/>
            <person name="Di Palma F."/>
            <person name="Alfoldi J."/>
            <person name="Heiman D."/>
            <person name="Young S."/>
            <person name="Grabherr M."/>
            <person name="Johnson J."/>
            <person name="Lander E.S."/>
            <person name="Lindblad-Toh K."/>
        </authorList>
    </citation>
    <scope>NUCLEOTIDE SEQUENCE [LARGE SCALE GENOMIC DNA]</scope>
    <source>
        <strain evidence="15">JBL SC #1</strain>
    </source>
</reference>
<feature type="region of interest" description="Disordered" evidence="13">
    <location>
        <begin position="41"/>
        <end position="65"/>
    </location>
</feature>
<reference evidence="15" key="3">
    <citation type="submission" date="2025-09" db="UniProtKB">
        <authorList>
            <consortium name="Ensembl"/>
        </authorList>
    </citation>
    <scope>IDENTIFICATION</scope>
</reference>
<dbReference type="GO" id="GO:0000981">
    <property type="term" value="F:DNA-binding transcription factor activity, RNA polymerase II-specific"/>
    <property type="evidence" value="ECO:0000318"/>
    <property type="project" value="GO_Central"/>
</dbReference>
<evidence type="ECO:0000256" key="12">
    <source>
        <dbReference type="PROSITE-ProRule" id="PRU00042"/>
    </source>
</evidence>
<evidence type="ECO:0000256" key="4">
    <source>
        <dbReference type="ARBA" id="ARBA00022723"/>
    </source>
</evidence>
<organism evidence="15 16">
    <name type="scientific">Anolis carolinensis</name>
    <name type="common">Green anole</name>
    <name type="synonym">American chameleon</name>
    <dbReference type="NCBI Taxonomy" id="28377"/>
    <lineage>
        <taxon>Eukaryota</taxon>
        <taxon>Metazoa</taxon>
        <taxon>Chordata</taxon>
        <taxon>Craniata</taxon>
        <taxon>Vertebrata</taxon>
        <taxon>Euteleostomi</taxon>
        <taxon>Lepidosauria</taxon>
        <taxon>Squamata</taxon>
        <taxon>Bifurcata</taxon>
        <taxon>Unidentata</taxon>
        <taxon>Episquamata</taxon>
        <taxon>Toxicofera</taxon>
        <taxon>Iguania</taxon>
        <taxon>Dactyloidae</taxon>
        <taxon>Anolis</taxon>
    </lineage>
</organism>
<dbReference type="GO" id="GO:0008270">
    <property type="term" value="F:zinc ion binding"/>
    <property type="evidence" value="ECO:0007669"/>
    <property type="project" value="UniProtKB-KW"/>
</dbReference>
<keyword evidence="7" id="KW-0862">Zinc</keyword>
<evidence type="ECO:0000313" key="15">
    <source>
        <dbReference type="Ensembl" id="ENSACAP00000035071.1"/>
    </source>
</evidence>
<dbReference type="Proteomes" id="UP000001646">
    <property type="component" value="Unplaced"/>
</dbReference>
<dbReference type="Gene3D" id="3.30.160.60">
    <property type="entry name" value="Classic Zinc Finger"/>
    <property type="match status" value="3"/>
</dbReference>
<comment type="function">
    <text evidence="1">May be involved in transcriptional regulation.</text>
</comment>
<evidence type="ECO:0000256" key="3">
    <source>
        <dbReference type="ARBA" id="ARBA00006991"/>
    </source>
</evidence>
<dbReference type="AlphaFoldDB" id="A0A803TIN1"/>
<keyword evidence="10" id="KW-0804">Transcription</keyword>
<evidence type="ECO:0000256" key="9">
    <source>
        <dbReference type="ARBA" id="ARBA00023125"/>
    </source>
</evidence>
<proteinExistence type="inferred from homology"/>
<dbReference type="PANTHER" id="PTHR23235:SF141">
    <property type="entry name" value="KRUEPPEL-LIKE FACTOR 15"/>
    <property type="match status" value="1"/>
</dbReference>
<evidence type="ECO:0000256" key="6">
    <source>
        <dbReference type="ARBA" id="ARBA00022771"/>
    </source>
</evidence>
<keyword evidence="4" id="KW-0479">Metal-binding</keyword>
<dbReference type="FunFam" id="3.30.160.60:FF:002993">
    <property type="entry name" value="Blast:Transcription factor grauzone"/>
    <property type="match status" value="1"/>
</dbReference>
<feature type="domain" description="C2H2-type" evidence="14">
    <location>
        <begin position="175"/>
        <end position="202"/>
    </location>
</feature>
<comment type="subcellular location">
    <subcellularLocation>
        <location evidence="2">Nucleus</location>
    </subcellularLocation>
</comment>
<feature type="region of interest" description="Disordered" evidence="13">
    <location>
        <begin position="1"/>
        <end position="24"/>
    </location>
</feature>
<keyword evidence="8" id="KW-0805">Transcription regulation</keyword>
<dbReference type="InterPro" id="IPR036236">
    <property type="entry name" value="Znf_C2H2_sf"/>
</dbReference>
<evidence type="ECO:0000256" key="8">
    <source>
        <dbReference type="ARBA" id="ARBA00023015"/>
    </source>
</evidence>
<reference evidence="15" key="2">
    <citation type="submission" date="2025-08" db="UniProtKB">
        <authorList>
            <consortium name="Ensembl"/>
        </authorList>
    </citation>
    <scope>IDENTIFICATION</scope>
</reference>
<evidence type="ECO:0000313" key="16">
    <source>
        <dbReference type="Proteomes" id="UP000001646"/>
    </source>
</evidence>
<keyword evidence="16" id="KW-1185">Reference proteome</keyword>
<dbReference type="SUPFAM" id="SSF57667">
    <property type="entry name" value="beta-beta-alpha zinc fingers"/>
    <property type="match status" value="2"/>
</dbReference>
<keyword evidence="6 12" id="KW-0863">Zinc-finger</keyword>
<comment type="similarity">
    <text evidence="3">Belongs to the krueppel C2H2-type zinc-finger protein family.</text>
</comment>